<keyword evidence="5 9" id="KW-0472">Membrane</keyword>
<feature type="domain" description="G-protein coupled receptors family 1 profile" evidence="10">
    <location>
        <begin position="36"/>
        <end position="284"/>
    </location>
</feature>
<feature type="region of interest" description="Disordered" evidence="8">
    <location>
        <begin position="348"/>
        <end position="372"/>
    </location>
</feature>
<evidence type="ECO:0000256" key="8">
    <source>
        <dbReference type="SAM" id="MobiDB-lite"/>
    </source>
</evidence>
<keyword evidence="7" id="KW-0807">Transducer</keyword>
<reference evidence="11" key="1">
    <citation type="submission" date="2022-03" db="EMBL/GenBank/DDBJ databases">
        <authorList>
            <person name="Alioto T."/>
            <person name="Alioto T."/>
            <person name="Gomez Garrido J."/>
        </authorList>
    </citation>
    <scope>NUCLEOTIDE SEQUENCE</scope>
</reference>
<evidence type="ECO:0000256" key="3">
    <source>
        <dbReference type="ARBA" id="ARBA00022989"/>
    </source>
</evidence>
<evidence type="ECO:0000259" key="10">
    <source>
        <dbReference type="PROSITE" id="PS50262"/>
    </source>
</evidence>
<dbReference type="SUPFAM" id="SSF81321">
    <property type="entry name" value="Family A G protein-coupled receptor-like"/>
    <property type="match status" value="1"/>
</dbReference>
<keyword evidence="4" id="KW-0297">G-protein coupled receptor</keyword>
<feature type="transmembrane region" description="Helical" evidence="9">
    <location>
        <begin position="266"/>
        <end position="287"/>
    </location>
</feature>
<keyword evidence="3 9" id="KW-1133">Transmembrane helix</keyword>
<dbReference type="GO" id="GO:0004930">
    <property type="term" value="F:G protein-coupled receptor activity"/>
    <property type="evidence" value="ECO:0007669"/>
    <property type="project" value="UniProtKB-KW"/>
</dbReference>
<dbReference type="PANTHER" id="PTHR45695">
    <property type="entry name" value="LEUCOKININ RECEPTOR-RELATED"/>
    <property type="match status" value="1"/>
</dbReference>
<feature type="transmembrane region" description="Helical" evidence="9">
    <location>
        <begin position="20"/>
        <end position="45"/>
    </location>
</feature>
<evidence type="ECO:0000256" key="6">
    <source>
        <dbReference type="ARBA" id="ARBA00023170"/>
    </source>
</evidence>
<accession>A0AAD1WCN0</accession>
<feature type="transmembrane region" description="Helical" evidence="9">
    <location>
        <begin position="57"/>
        <end position="79"/>
    </location>
</feature>
<evidence type="ECO:0000256" key="9">
    <source>
        <dbReference type="SAM" id="Phobius"/>
    </source>
</evidence>
<dbReference type="Proteomes" id="UP001295444">
    <property type="component" value="Chromosome 06"/>
</dbReference>
<evidence type="ECO:0000256" key="2">
    <source>
        <dbReference type="ARBA" id="ARBA00022692"/>
    </source>
</evidence>
<evidence type="ECO:0000313" key="11">
    <source>
        <dbReference type="EMBL" id="CAH2299146.1"/>
    </source>
</evidence>
<gene>
    <name evidence="11" type="ORF">PECUL_23A053109</name>
</gene>
<dbReference type="PROSITE" id="PS50262">
    <property type="entry name" value="G_PROTEIN_RECEP_F1_2"/>
    <property type="match status" value="1"/>
</dbReference>
<sequence length="372" mass="41308">MNSSGLLGSPTPEVGTETTLVLPLILATICLLGFTGNLLLIATLLHDVRSGKCSLVNLLVIHVGATDLLLLALCLPMLLVSQARQSWVLGHFACRTSDWFVHSCHIVKSLTLAAISHARYRHVLSPPRLQPVSGGRAGGLLLLSWSLALLLPLPQLLFSRLEEEGGRLRCELDIPARAEPFMAVFSKLYPLLVYVLPAAFTMGCYTRALQRRRERRKRLCGQRAGSRRTTAMLLAVALAFHALWLPQWLVWLWARHGSAQPPASMLVLAQVLLFADCALPPGLFLAVSPDFRDSCWNAWPLARCRPPHDNSSDMATIQSLHDLPSTRLAPRGPQDTRDGKFLPDVEHFWQDRRNTTAGEDNDPMPWEHQTEP</sequence>
<dbReference type="AlphaFoldDB" id="A0AAD1WCN0"/>
<dbReference type="EMBL" id="OW240917">
    <property type="protein sequence ID" value="CAH2299146.1"/>
    <property type="molecule type" value="Genomic_DNA"/>
</dbReference>
<proteinExistence type="predicted"/>
<dbReference type="GO" id="GO:0005886">
    <property type="term" value="C:plasma membrane"/>
    <property type="evidence" value="ECO:0007669"/>
    <property type="project" value="TreeGrafter"/>
</dbReference>
<dbReference type="InterPro" id="IPR000276">
    <property type="entry name" value="GPCR_Rhodpsn"/>
</dbReference>
<evidence type="ECO:0000256" key="5">
    <source>
        <dbReference type="ARBA" id="ARBA00023136"/>
    </source>
</evidence>
<evidence type="ECO:0000256" key="7">
    <source>
        <dbReference type="ARBA" id="ARBA00023224"/>
    </source>
</evidence>
<evidence type="ECO:0000256" key="1">
    <source>
        <dbReference type="ARBA" id="ARBA00004141"/>
    </source>
</evidence>
<name>A0AAD1WCN0_PELCU</name>
<protein>
    <submittedName>
        <fullName evidence="11">Probable G- coupled receptor 151</fullName>
    </submittedName>
</protein>
<keyword evidence="12" id="KW-1185">Reference proteome</keyword>
<organism evidence="11 12">
    <name type="scientific">Pelobates cultripes</name>
    <name type="common">Western spadefoot toad</name>
    <dbReference type="NCBI Taxonomy" id="61616"/>
    <lineage>
        <taxon>Eukaryota</taxon>
        <taxon>Metazoa</taxon>
        <taxon>Chordata</taxon>
        <taxon>Craniata</taxon>
        <taxon>Vertebrata</taxon>
        <taxon>Euteleostomi</taxon>
        <taxon>Amphibia</taxon>
        <taxon>Batrachia</taxon>
        <taxon>Anura</taxon>
        <taxon>Pelobatoidea</taxon>
        <taxon>Pelobatidae</taxon>
        <taxon>Pelobates</taxon>
    </lineage>
</organism>
<feature type="transmembrane region" description="Helical" evidence="9">
    <location>
        <begin position="230"/>
        <end position="254"/>
    </location>
</feature>
<dbReference type="Pfam" id="PF00001">
    <property type="entry name" value="7tm_1"/>
    <property type="match status" value="1"/>
</dbReference>
<comment type="subcellular location">
    <subcellularLocation>
        <location evidence="1">Membrane</location>
        <topology evidence="1">Multi-pass membrane protein</topology>
    </subcellularLocation>
</comment>
<dbReference type="Gene3D" id="1.20.1070.10">
    <property type="entry name" value="Rhodopsin 7-helix transmembrane proteins"/>
    <property type="match status" value="1"/>
</dbReference>
<dbReference type="PANTHER" id="PTHR45695:SF21">
    <property type="entry name" value="G-PROTEIN COUPLED RECEPTOR 151-RELATED"/>
    <property type="match status" value="1"/>
</dbReference>
<keyword evidence="6 11" id="KW-0675">Receptor</keyword>
<feature type="transmembrane region" description="Helical" evidence="9">
    <location>
        <begin position="188"/>
        <end position="209"/>
    </location>
</feature>
<keyword evidence="2 9" id="KW-0812">Transmembrane</keyword>
<dbReference type="PRINTS" id="PR00237">
    <property type="entry name" value="GPCRRHODOPSN"/>
</dbReference>
<evidence type="ECO:0000256" key="4">
    <source>
        <dbReference type="ARBA" id="ARBA00023040"/>
    </source>
</evidence>
<evidence type="ECO:0000313" key="12">
    <source>
        <dbReference type="Proteomes" id="UP001295444"/>
    </source>
</evidence>
<dbReference type="InterPro" id="IPR017452">
    <property type="entry name" value="GPCR_Rhodpsn_7TM"/>
</dbReference>